<accession>A0A0K9FFA0</accession>
<organism evidence="2 3">
    <name type="scientific">Lysinibacillus xylanilyticus</name>
    <dbReference type="NCBI Taxonomy" id="582475"/>
    <lineage>
        <taxon>Bacteria</taxon>
        <taxon>Bacillati</taxon>
        <taxon>Bacillota</taxon>
        <taxon>Bacilli</taxon>
        <taxon>Bacillales</taxon>
        <taxon>Bacillaceae</taxon>
        <taxon>Lysinibacillus</taxon>
    </lineage>
</organism>
<dbReference type="AlphaFoldDB" id="A0A0K9FFA0"/>
<dbReference type="Pfam" id="PF07301">
    <property type="entry name" value="DUF1453"/>
    <property type="match status" value="1"/>
</dbReference>
<keyword evidence="1" id="KW-1133">Transmembrane helix</keyword>
<gene>
    <name evidence="2" type="ORF">ACZ11_12635</name>
</gene>
<evidence type="ECO:0000313" key="2">
    <source>
        <dbReference type="EMBL" id="KMY32922.1"/>
    </source>
</evidence>
<dbReference type="InterPro" id="IPR058247">
    <property type="entry name" value="DUF1453"/>
</dbReference>
<name>A0A0K9FFA0_9BACI</name>
<keyword evidence="1" id="KW-0812">Transmembrane</keyword>
<dbReference type="OrthoDB" id="2652065at2"/>
<dbReference type="PATRIC" id="fig|582475.4.peg.2165"/>
<evidence type="ECO:0000313" key="3">
    <source>
        <dbReference type="Proteomes" id="UP000037326"/>
    </source>
</evidence>
<feature type="transmembrane region" description="Helical" evidence="1">
    <location>
        <begin position="24"/>
        <end position="42"/>
    </location>
</feature>
<proteinExistence type="predicted"/>
<evidence type="ECO:0008006" key="4">
    <source>
        <dbReference type="Google" id="ProtNLM"/>
    </source>
</evidence>
<dbReference type="EMBL" id="LFXJ01000005">
    <property type="protein sequence ID" value="KMY32922.1"/>
    <property type="molecule type" value="Genomic_DNA"/>
</dbReference>
<evidence type="ECO:0000256" key="1">
    <source>
        <dbReference type="SAM" id="Phobius"/>
    </source>
</evidence>
<dbReference type="Proteomes" id="UP000037326">
    <property type="component" value="Unassembled WGS sequence"/>
</dbReference>
<sequence>MSSYLVVFVVIILLMLREKQIRPTRMWITPILLIWIMCSSILNSDKLTPISFILYFICLIIGLGIGIWRGKLEKIRVNHERGIVTSQSSVAGVIVFLGILLLRLLAANWGKEHALIALTNALMFIPLGSVCARRYIIYMRYKQLTG</sequence>
<protein>
    <recommendedName>
        <fullName evidence="4">DUF1453 domain-containing protein</fullName>
    </recommendedName>
</protein>
<feature type="transmembrane region" description="Helical" evidence="1">
    <location>
        <begin position="48"/>
        <end position="68"/>
    </location>
</feature>
<dbReference type="RefSeq" id="WP_049666558.1">
    <property type="nucleotide sequence ID" value="NZ_JBIVOC010000008.1"/>
</dbReference>
<dbReference type="GeneID" id="96599077"/>
<reference evidence="3" key="1">
    <citation type="submission" date="2015-07" db="EMBL/GenBank/DDBJ databases">
        <authorList>
            <consortium name="Consortium for Microbial Forensics and Genomics (microFORGE)"/>
            <person name="Knight B.M."/>
            <person name="Roberts D.P."/>
            <person name="Lin D."/>
            <person name="Hari K."/>
            <person name="Fletcher J."/>
            <person name="Melcher U."/>
            <person name="Blagden T."/>
            <person name="Winegar R.A."/>
        </authorList>
    </citation>
    <scope>NUCLEOTIDE SEQUENCE [LARGE SCALE GENOMIC DNA]</scope>
    <source>
        <strain evidence="3">DSM 23493</strain>
    </source>
</reference>
<feature type="transmembrane region" description="Helical" evidence="1">
    <location>
        <begin position="89"/>
        <end position="107"/>
    </location>
</feature>
<feature type="transmembrane region" description="Helical" evidence="1">
    <location>
        <begin position="113"/>
        <end position="132"/>
    </location>
</feature>
<comment type="caution">
    <text evidence="2">The sequence shown here is derived from an EMBL/GenBank/DDBJ whole genome shotgun (WGS) entry which is preliminary data.</text>
</comment>
<keyword evidence="1" id="KW-0472">Membrane</keyword>